<evidence type="ECO:0000313" key="2">
    <source>
        <dbReference type="Proteomes" id="UP000631694"/>
    </source>
</evidence>
<dbReference type="InterPro" id="IPR037175">
    <property type="entry name" value="KFase_sf"/>
</dbReference>
<protein>
    <submittedName>
        <fullName evidence="1">Cyclase family protein</fullName>
    </submittedName>
</protein>
<dbReference type="Pfam" id="PF04199">
    <property type="entry name" value="Cyclase"/>
    <property type="match status" value="1"/>
</dbReference>
<dbReference type="Proteomes" id="UP000631694">
    <property type="component" value="Unassembled WGS sequence"/>
</dbReference>
<dbReference type="AlphaFoldDB" id="A0A931MXI5"/>
<dbReference type="GO" id="GO:0019441">
    <property type="term" value="P:L-tryptophan catabolic process to kynurenine"/>
    <property type="evidence" value="ECO:0007669"/>
    <property type="project" value="InterPro"/>
</dbReference>
<proteinExistence type="predicted"/>
<dbReference type="Gene3D" id="3.50.30.50">
    <property type="entry name" value="Putative cyclase"/>
    <property type="match status" value="1"/>
</dbReference>
<dbReference type="InterPro" id="IPR007325">
    <property type="entry name" value="KFase/CYL"/>
</dbReference>
<dbReference type="PANTHER" id="PTHR31118">
    <property type="entry name" value="CYCLASE-LIKE PROTEIN 2"/>
    <property type="match status" value="1"/>
</dbReference>
<dbReference type="EMBL" id="JADZLT010000041">
    <property type="protein sequence ID" value="MBH0237172.1"/>
    <property type="molecule type" value="Genomic_DNA"/>
</dbReference>
<dbReference type="InterPro" id="IPR006311">
    <property type="entry name" value="TAT_signal"/>
</dbReference>
<organism evidence="1 2">
    <name type="scientific">Methylobrevis albus</name>
    <dbReference type="NCBI Taxonomy" id="2793297"/>
    <lineage>
        <taxon>Bacteria</taxon>
        <taxon>Pseudomonadati</taxon>
        <taxon>Pseudomonadota</taxon>
        <taxon>Alphaproteobacteria</taxon>
        <taxon>Hyphomicrobiales</taxon>
        <taxon>Pleomorphomonadaceae</taxon>
        <taxon>Methylobrevis</taxon>
    </lineage>
</organism>
<name>A0A931MXI5_9HYPH</name>
<comment type="caution">
    <text evidence="1">The sequence shown here is derived from an EMBL/GenBank/DDBJ whole genome shotgun (WGS) entry which is preliminary data.</text>
</comment>
<dbReference type="RefSeq" id="WP_197310271.1">
    <property type="nucleotide sequence ID" value="NZ_JADZLT010000041.1"/>
</dbReference>
<reference evidence="1" key="1">
    <citation type="submission" date="2020-12" db="EMBL/GenBank/DDBJ databases">
        <title>Methylobrevis albus sp. nov., isolated from fresh water lack sediment.</title>
        <authorList>
            <person name="Zou Q."/>
        </authorList>
    </citation>
    <scope>NUCLEOTIDE SEQUENCE</scope>
    <source>
        <strain evidence="1">L22</strain>
    </source>
</reference>
<keyword evidence="2" id="KW-1185">Reference proteome</keyword>
<dbReference type="PANTHER" id="PTHR31118:SF12">
    <property type="entry name" value="CYCLASE-LIKE PROTEIN 2"/>
    <property type="match status" value="1"/>
</dbReference>
<evidence type="ECO:0000313" key="1">
    <source>
        <dbReference type="EMBL" id="MBH0237172.1"/>
    </source>
</evidence>
<dbReference type="GO" id="GO:0004061">
    <property type="term" value="F:arylformamidase activity"/>
    <property type="evidence" value="ECO:0007669"/>
    <property type="project" value="InterPro"/>
</dbReference>
<dbReference type="SUPFAM" id="SSF102198">
    <property type="entry name" value="Putative cyclase"/>
    <property type="match status" value="1"/>
</dbReference>
<dbReference type="PROSITE" id="PS51318">
    <property type="entry name" value="TAT"/>
    <property type="match status" value="1"/>
</dbReference>
<accession>A0A931MXI5</accession>
<gene>
    <name evidence="1" type="ORF">I5731_05005</name>
</gene>
<sequence length="279" mass="29574">MCPRGCLSSICDHATRRGLLKAGFTFGVGAAAAATTTGFSATPARAAPISFERTEDLSHALYEGFPTMGGDKWFTVENIVNFAEHKVNLNRWTMMEHTGTHMDAPIHFSADGMTADMIPIGDLIVPLAVVNIAAKAADNADAELTPDDIRAWEAKNGPLPEGCCVVMNSGWHKLVGDARFTGRDGEGRNHTPGFHAETAHMLITERNVRGIGVDTLSLDTGLNSSGAFPVHYEWLGSGRWGVEAVANLDAVPETGARVLLGTPKVKGATGGPTRVIALL</sequence>